<dbReference type="Pfam" id="PF00549">
    <property type="entry name" value="Ligase_CoA"/>
    <property type="match status" value="1"/>
</dbReference>
<dbReference type="PIRSF" id="PIRSF001554">
    <property type="entry name" value="SucCS_beta"/>
    <property type="match status" value="1"/>
</dbReference>
<dbReference type="UniPathway" id="UPA00223">
    <property type="reaction ID" value="UER00999"/>
</dbReference>
<accession>A0A0F8A383</accession>
<dbReference type="GO" id="GO:0004775">
    <property type="term" value="F:succinate-CoA ligase (ADP-forming) activity"/>
    <property type="evidence" value="ECO:0007669"/>
    <property type="project" value="TreeGrafter"/>
</dbReference>
<dbReference type="Gene3D" id="3.30.470.20">
    <property type="entry name" value="ATP-grasp fold, B domain"/>
    <property type="match status" value="1"/>
</dbReference>
<evidence type="ECO:0000259" key="9">
    <source>
        <dbReference type="Pfam" id="PF00549"/>
    </source>
</evidence>
<evidence type="ECO:0000256" key="8">
    <source>
        <dbReference type="ARBA" id="ARBA00022946"/>
    </source>
</evidence>
<dbReference type="PANTHER" id="PTHR11815:SF1">
    <property type="entry name" value="SUCCINATE--COA LIGASE [ADP-FORMING] SUBUNIT BETA, MITOCHONDRIAL"/>
    <property type="match status" value="1"/>
</dbReference>
<protein>
    <recommendedName>
        <fullName evidence="13">ATP-grasp domain-containing protein</fullName>
    </recommendedName>
</protein>
<sequence>MRRLWTSLRHRRVDFMHGTTCMMQLRNLSLHGHQSQQILKQFGVPVSSGRFASSVDQVRDAVRELGEVPGSSTLINELMLAQVLNGELLQGTFENGMQRGVHIAEGADQAAAIASQMFGIRFRDKTSKRETEVKNLYVQEYDPSGGSWYLAMTIDRDNYHPAVTISKTGGMNIAEIASHRPESLLTFGFSLSRGVTADLVSRISEQLGLSVPQSWNLERILRNLFIIFSQREATLLEVNILPRCGDQGFTVLDSRFVFDKSAEKRQQETFALRDTTQEVASEVEAERHGLVYVKLEGNIGNVVNGAGLAMATNDAIGFYGGASANFLDAGGKATKETMQQAFGIIIRDQRVKVILVNIYGGLTRCDMIAESIISAVDELDIRVPIVVRLQGTNSEKGLKLLEQANLGLQIESDFGRAAQRAVRLAKR</sequence>
<dbReference type="InterPro" id="IPR016102">
    <property type="entry name" value="Succinyl-CoA_synth-like"/>
</dbReference>
<dbReference type="AlphaFoldDB" id="A0A0F8A383"/>
<gene>
    <name evidence="11" type="ORF">HIM_09220</name>
</gene>
<comment type="pathway">
    <text evidence="1">Carbohydrate metabolism; tricarboxylic acid cycle; succinate from succinyl-CoA (ligase route): step 1/1.</text>
</comment>
<dbReference type="InterPro" id="IPR013650">
    <property type="entry name" value="ATP-grasp_succ-CoA_synth-type"/>
</dbReference>
<keyword evidence="7" id="KW-0460">Magnesium</keyword>
<evidence type="ECO:0000256" key="6">
    <source>
        <dbReference type="ARBA" id="ARBA00022840"/>
    </source>
</evidence>
<dbReference type="InterPro" id="IPR017866">
    <property type="entry name" value="Succ-CoA_synthase_bsu_CS"/>
</dbReference>
<dbReference type="InterPro" id="IPR005811">
    <property type="entry name" value="SUCC_ACL_C"/>
</dbReference>
<keyword evidence="3" id="KW-0436">Ligase</keyword>
<evidence type="ECO:0000256" key="4">
    <source>
        <dbReference type="ARBA" id="ARBA00022723"/>
    </source>
</evidence>
<dbReference type="FunFam" id="3.40.50.261:FF:000001">
    <property type="entry name" value="Succinate--CoA ligase [ADP-forming] subunit beta"/>
    <property type="match status" value="1"/>
</dbReference>
<proteinExistence type="predicted"/>
<evidence type="ECO:0000256" key="5">
    <source>
        <dbReference type="ARBA" id="ARBA00022741"/>
    </source>
</evidence>
<keyword evidence="12" id="KW-1185">Reference proteome</keyword>
<feature type="domain" description="ATP-citrate synthase/succinyl-CoA ligase C-terminal" evidence="9">
    <location>
        <begin position="302"/>
        <end position="404"/>
    </location>
</feature>
<dbReference type="PROSITE" id="PS01217">
    <property type="entry name" value="SUCCINYL_COA_LIG_3"/>
    <property type="match status" value="1"/>
</dbReference>
<feature type="domain" description="ATP-grasp fold succinyl-CoA synthetase-type" evidence="10">
    <location>
        <begin position="30"/>
        <end position="241"/>
    </location>
</feature>
<dbReference type="GO" id="GO:0005739">
    <property type="term" value="C:mitochondrion"/>
    <property type="evidence" value="ECO:0007669"/>
    <property type="project" value="TreeGrafter"/>
</dbReference>
<keyword evidence="5" id="KW-0547">Nucleotide-binding</keyword>
<dbReference type="Proteomes" id="UP000054481">
    <property type="component" value="Unassembled WGS sequence"/>
</dbReference>
<keyword evidence="2" id="KW-0816">Tricarboxylic acid cycle</keyword>
<dbReference type="SUPFAM" id="SSF56059">
    <property type="entry name" value="Glutathione synthetase ATP-binding domain-like"/>
    <property type="match status" value="1"/>
</dbReference>
<dbReference type="InterPro" id="IPR013815">
    <property type="entry name" value="ATP_grasp_subdomain_1"/>
</dbReference>
<dbReference type="GO" id="GO:0005524">
    <property type="term" value="F:ATP binding"/>
    <property type="evidence" value="ECO:0007669"/>
    <property type="project" value="UniProtKB-KW"/>
</dbReference>
<reference evidence="11 12" key="1">
    <citation type="journal article" date="2014" name="Genome Biol. Evol.">
        <title>Comparative genomics and transcriptomics analyses reveal divergent lifestyle features of nematode endoparasitic fungus Hirsutella minnesotensis.</title>
        <authorList>
            <person name="Lai Y."/>
            <person name="Liu K."/>
            <person name="Zhang X."/>
            <person name="Zhang X."/>
            <person name="Li K."/>
            <person name="Wang N."/>
            <person name="Shu C."/>
            <person name="Wu Y."/>
            <person name="Wang C."/>
            <person name="Bushley K.E."/>
            <person name="Xiang M."/>
            <person name="Liu X."/>
        </authorList>
    </citation>
    <scope>NUCLEOTIDE SEQUENCE [LARGE SCALE GENOMIC DNA]</scope>
    <source>
        <strain evidence="11 12">3608</strain>
    </source>
</reference>
<evidence type="ECO:0000313" key="12">
    <source>
        <dbReference type="Proteomes" id="UP000054481"/>
    </source>
</evidence>
<dbReference type="EMBL" id="KQ030576">
    <property type="protein sequence ID" value="KJZ71379.1"/>
    <property type="molecule type" value="Genomic_DNA"/>
</dbReference>
<dbReference type="Gene3D" id="3.40.50.261">
    <property type="entry name" value="Succinyl-CoA synthetase domains"/>
    <property type="match status" value="1"/>
</dbReference>
<dbReference type="Gene3D" id="3.30.1490.20">
    <property type="entry name" value="ATP-grasp fold, A domain"/>
    <property type="match status" value="1"/>
</dbReference>
<dbReference type="InterPro" id="IPR005809">
    <property type="entry name" value="Succ_CoA_ligase-like_bsu"/>
</dbReference>
<name>A0A0F8A383_9HYPO</name>
<dbReference type="PANTHER" id="PTHR11815">
    <property type="entry name" value="SUCCINYL-COA SYNTHETASE BETA CHAIN"/>
    <property type="match status" value="1"/>
</dbReference>
<dbReference type="OrthoDB" id="1664372at2759"/>
<evidence type="ECO:0000256" key="2">
    <source>
        <dbReference type="ARBA" id="ARBA00022532"/>
    </source>
</evidence>
<dbReference type="GO" id="GO:0046872">
    <property type="term" value="F:metal ion binding"/>
    <property type="evidence" value="ECO:0007669"/>
    <property type="project" value="UniProtKB-KW"/>
</dbReference>
<dbReference type="GO" id="GO:0006104">
    <property type="term" value="P:succinyl-CoA metabolic process"/>
    <property type="evidence" value="ECO:0007669"/>
    <property type="project" value="TreeGrafter"/>
</dbReference>
<dbReference type="GO" id="GO:0042709">
    <property type="term" value="C:succinate-CoA ligase complex"/>
    <property type="evidence" value="ECO:0007669"/>
    <property type="project" value="TreeGrafter"/>
</dbReference>
<organism evidence="11 12">
    <name type="scientific">Hirsutella minnesotensis 3608</name>
    <dbReference type="NCBI Taxonomy" id="1043627"/>
    <lineage>
        <taxon>Eukaryota</taxon>
        <taxon>Fungi</taxon>
        <taxon>Dikarya</taxon>
        <taxon>Ascomycota</taxon>
        <taxon>Pezizomycotina</taxon>
        <taxon>Sordariomycetes</taxon>
        <taxon>Hypocreomycetidae</taxon>
        <taxon>Hypocreales</taxon>
        <taxon>Ophiocordycipitaceae</taxon>
        <taxon>Hirsutella</taxon>
    </lineage>
</organism>
<dbReference type="SUPFAM" id="SSF52210">
    <property type="entry name" value="Succinyl-CoA synthetase domains"/>
    <property type="match status" value="1"/>
</dbReference>
<evidence type="ECO:0008006" key="13">
    <source>
        <dbReference type="Google" id="ProtNLM"/>
    </source>
</evidence>
<dbReference type="GO" id="GO:0006099">
    <property type="term" value="P:tricarboxylic acid cycle"/>
    <property type="evidence" value="ECO:0007669"/>
    <property type="project" value="UniProtKB-UniPathway"/>
</dbReference>
<evidence type="ECO:0000256" key="7">
    <source>
        <dbReference type="ARBA" id="ARBA00022842"/>
    </source>
</evidence>
<evidence type="ECO:0000313" key="11">
    <source>
        <dbReference type="EMBL" id="KJZ71379.1"/>
    </source>
</evidence>
<keyword evidence="4" id="KW-0479">Metal-binding</keyword>
<keyword evidence="8" id="KW-0809">Transit peptide</keyword>
<evidence type="ECO:0000256" key="3">
    <source>
        <dbReference type="ARBA" id="ARBA00022598"/>
    </source>
</evidence>
<evidence type="ECO:0000259" key="10">
    <source>
        <dbReference type="Pfam" id="PF08442"/>
    </source>
</evidence>
<keyword evidence="6" id="KW-0067">ATP-binding</keyword>
<evidence type="ECO:0000256" key="1">
    <source>
        <dbReference type="ARBA" id="ARBA00005064"/>
    </source>
</evidence>
<dbReference type="Pfam" id="PF08442">
    <property type="entry name" value="ATP-grasp_2"/>
    <property type="match status" value="1"/>
</dbReference>